<reference evidence="1 2" key="1">
    <citation type="submission" date="2018-08" db="EMBL/GenBank/DDBJ databases">
        <title>A genome reference for cultivated species of the human gut microbiota.</title>
        <authorList>
            <person name="Zou Y."/>
            <person name="Xue W."/>
            <person name="Luo G."/>
        </authorList>
    </citation>
    <scope>NUCLEOTIDE SEQUENCE [LARGE SCALE GENOMIC DNA]</scope>
    <source>
        <strain evidence="1 2">AF29-2BH</strain>
    </source>
</reference>
<sequence>MKYEIYYGGRTITPPDNVKQIFHGAKLIWERAAAALLADTTLMGYRFTRGGLLCPGYVAADDTAAKFYDKTGKNVLFSSSFASCFADRESGRLLWSESPMYVTQSVSGSGVAQVAHDIPDFVVKGAGDDFEYHWFEPILSDTAEQWKGHSTTIAKHLASYPNALTDGGGAGITPIRMPIGYTDGQPSGVSNRQTLAYMRNSDEILVTDKDYSVLSVCGDVMVCGDKPYTKNTASAYGRITERTLTGEVIRTHFASAQRLVTYDTKELRRRFYIAGDYLIYNSTHSNALYLAAKPRDAEAGAYDQDGYNNSILGQNLPENVFYYGGQYYIVDTTITHGATPEDAGKPLYLPGDDFGGYVVYNPQRPGSYWLDDAKGVLYVMAVSKETDKSGNNDYRVIQIQL</sequence>
<proteinExistence type="predicted"/>
<gene>
    <name evidence="1" type="ORF">DWZ12_04865</name>
</gene>
<dbReference type="AlphaFoldDB" id="A0A411ZUK7"/>
<dbReference type="Proteomes" id="UP000283585">
    <property type="component" value="Unassembled WGS sequence"/>
</dbReference>
<evidence type="ECO:0000313" key="2">
    <source>
        <dbReference type="Proteomes" id="UP000283585"/>
    </source>
</evidence>
<dbReference type="EMBL" id="QRSS01000004">
    <property type="protein sequence ID" value="RGQ06522.1"/>
    <property type="molecule type" value="Genomic_DNA"/>
</dbReference>
<evidence type="ECO:0000313" key="1">
    <source>
        <dbReference type="EMBL" id="RGQ06522.1"/>
    </source>
</evidence>
<dbReference type="RefSeq" id="WP_118044463.1">
    <property type="nucleotide sequence ID" value="NZ_QRSS01000004.1"/>
</dbReference>
<comment type="caution">
    <text evidence="1">The sequence shown here is derived from an EMBL/GenBank/DDBJ whole genome shotgun (WGS) entry which is preliminary data.</text>
</comment>
<accession>A0A411ZUK7</accession>
<protein>
    <submittedName>
        <fullName evidence="1">Uncharacterized protein</fullName>
    </submittedName>
</protein>
<name>A0A411ZUK7_9FIRM</name>
<organism evidence="1 2">
    <name type="scientific">Blautia obeum</name>
    <dbReference type="NCBI Taxonomy" id="40520"/>
    <lineage>
        <taxon>Bacteria</taxon>
        <taxon>Bacillati</taxon>
        <taxon>Bacillota</taxon>
        <taxon>Clostridia</taxon>
        <taxon>Lachnospirales</taxon>
        <taxon>Lachnospiraceae</taxon>
        <taxon>Blautia</taxon>
    </lineage>
</organism>